<reference evidence="7 8" key="1">
    <citation type="submission" date="2017-05" db="EMBL/GenBank/DDBJ databases">
        <title>Vagococcus spp. assemblies.</title>
        <authorList>
            <person name="Gulvik C.A."/>
        </authorList>
    </citation>
    <scope>NUCLEOTIDE SEQUENCE [LARGE SCALE GENOMIC DNA]</scope>
    <source>
        <strain evidence="7 8">LMG 24798</strain>
    </source>
</reference>
<dbReference type="InterPro" id="IPR006127">
    <property type="entry name" value="ZnuA-like"/>
</dbReference>
<feature type="chain" id="PRO_5019233631" evidence="6">
    <location>
        <begin position="21"/>
        <end position="318"/>
    </location>
</feature>
<keyword evidence="8" id="KW-1185">Reference proteome</keyword>
<dbReference type="InterPro" id="IPR006129">
    <property type="entry name" value="AdhesinB"/>
</dbReference>
<organism evidence="7 8">
    <name type="scientific">Vagococcus acidifermentans</name>
    <dbReference type="NCBI Taxonomy" id="564710"/>
    <lineage>
        <taxon>Bacteria</taxon>
        <taxon>Bacillati</taxon>
        <taxon>Bacillota</taxon>
        <taxon>Bacilli</taxon>
        <taxon>Lactobacillales</taxon>
        <taxon>Enterococcaceae</taxon>
        <taxon>Vagococcus</taxon>
    </lineage>
</organism>
<dbReference type="PROSITE" id="PS51257">
    <property type="entry name" value="PROKAR_LIPOPROTEIN"/>
    <property type="match status" value="1"/>
</dbReference>
<dbReference type="InterPro" id="IPR050492">
    <property type="entry name" value="Bact_metal-bind_prot9"/>
</dbReference>
<accession>A0A430B0C4</accession>
<keyword evidence="2 4" id="KW-0813">Transport</keyword>
<keyword evidence="5" id="KW-0175">Coiled coil</keyword>
<gene>
    <name evidence="7" type="ORF">CBF27_02525</name>
</gene>
<evidence type="ECO:0000256" key="3">
    <source>
        <dbReference type="ARBA" id="ARBA00022729"/>
    </source>
</evidence>
<comment type="caution">
    <text evidence="7">The sequence shown here is derived from an EMBL/GenBank/DDBJ whole genome shotgun (WGS) entry which is preliminary data.</text>
</comment>
<dbReference type="SUPFAM" id="SSF53807">
    <property type="entry name" value="Helical backbone' metal receptor"/>
    <property type="match status" value="1"/>
</dbReference>
<dbReference type="PANTHER" id="PTHR42953">
    <property type="entry name" value="HIGH-AFFINITY ZINC UPTAKE SYSTEM PROTEIN ZNUA-RELATED"/>
    <property type="match status" value="1"/>
</dbReference>
<dbReference type="GO" id="GO:0046872">
    <property type="term" value="F:metal ion binding"/>
    <property type="evidence" value="ECO:0007669"/>
    <property type="project" value="InterPro"/>
</dbReference>
<evidence type="ECO:0000256" key="1">
    <source>
        <dbReference type="ARBA" id="ARBA00011028"/>
    </source>
</evidence>
<evidence type="ECO:0000313" key="7">
    <source>
        <dbReference type="EMBL" id="RSU13793.1"/>
    </source>
</evidence>
<dbReference type="InterPro" id="IPR006128">
    <property type="entry name" value="Lipoprotein_PsaA-like"/>
</dbReference>
<proteinExistence type="inferred from homology"/>
<sequence length="318" mass="35547">MKKLLFLFSIIFLFILTACGQPDDSGSGKTQQNDSKKMTVVTTFYPVYDFTKKIAGDTADVHMLIDGGTEVHTYEPSAKDMAMIQDADVFIYASSEMETWVKSIIKNLDNQKTLVIEASDGIELLSGEEDAHEHEAEEEGEGHSHAYDPHVWLDPVLVKEQVATITDGLIKADSKNKAVYEKNRSAFQQELDELNQAYETAFKDAKNRKFVTQHTAFSYLAKRYDLQQVAISGISPEQEPTPKQLNQMQDFIKKEGVHVIYTESSASSKIAETISDATGAELMVLNPLETLSKEERDKGADYLSVMRDNLEALKASIN</sequence>
<evidence type="ECO:0000256" key="5">
    <source>
        <dbReference type="SAM" id="Coils"/>
    </source>
</evidence>
<dbReference type="CDD" id="cd01017">
    <property type="entry name" value="AdcA"/>
    <property type="match status" value="1"/>
</dbReference>
<evidence type="ECO:0000256" key="2">
    <source>
        <dbReference type="ARBA" id="ARBA00022448"/>
    </source>
</evidence>
<keyword evidence="3 6" id="KW-0732">Signal</keyword>
<dbReference type="Pfam" id="PF01297">
    <property type="entry name" value="ZnuA"/>
    <property type="match status" value="1"/>
</dbReference>
<evidence type="ECO:0000256" key="4">
    <source>
        <dbReference type="RuleBase" id="RU003512"/>
    </source>
</evidence>
<dbReference type="PRINTS" id="PR00690">
    <property type="entry name" value="ADHESNFAMILY"/>
</dbReference>
<dbReference type="PANTHER" id="PTHR42953:SF3">
    <property type="entry name" value="HIGH-AFFINITY ZINC UPTAKE SYSTEM PROTEIN ZNUA"/>
    <property type="match status" value="1"/>
</dbReference>
<dbReference type="OrthoDB" id="9810636at2"/>
<protein>
    <submittedName>
        <fullName evidence="7">Zinc ABC transporter substrate-binding protein</fullName>
    </submittedName>
</protein>
<dbReference type="EMBL" id="NGKC01000002">
    <property type="protein sequence ID" value="RSU13793.1"/>
    <property type="molecule type" value="Genomic_DNA"/>
</dbReference>
<feature type="signal peptide" evidence="6">
    <location>
        <begin position="1"/>
        <end position="20"/>
    </location>
</feature>
<dbReference type="RefSeq" id="WP_126812093.1">
    <property type="nucleotide sequence ID" value="NZ_NGKC01000002.1"/>
</dbReference>
<dbReference type="GO" id="GO:0007155">
    <property type="term" value="P:cell adhesion"/>
    <property type="evidence" value="ECO:0007669"/>
    <property type="project" value="InterPro"/>
</dbReference>
<name>A0A430B0C4_9ENTE</name>
<dbReference type="GO" id="GO:0030001">
    <property type="term" value="P:metal ion transport"/>
    <property type="evidence" value="ECO:0007669"/>
    <property type="project" value="InterPro"/>
</dbReference>
<dbReference type="Gene3D" id="3.40.50.1980">
    <property type="entry name" value="Nitrogenase molybdenum iron protein domain"/>
    <property type="match status" value="2"/>
</dbReference>
<dbReference type="PRINTS" id="PR00691">
    <property type="entry name" value="ADHESINB"/>
</dbReference>
<feature type="coiled-coil region" evidence="5">
    <location>
        <begin position="177"/>
        <end position="208"/>
    </location>
</feature>
<evidence type="ECO:0000256" key="6">
    <source>
        <dbReference type="SAM" id="SignalP"/>
    </source>
</evidence>
<dbReference type="Proteomes" id="UP000286773">
    <property type="component" value="Unassembled WGS sequence"/>
</dbReference>
<dbReference type="AlphaFoldDB" id="A0A430B0C4"/>
<comment type="similarity">
    <text evidence="1 4">Belongs to the bacterial solute-binding protein 9 family.</text>
</comment>
<evidence type="ECO:0000313" key="8">
    <source>
        <dbReference type="Proteomes" id="UP000286773"/>
    </source>
</evidence>